<dbReference type="OrthoDB" id="5535068at2759"/>
<dbReference type="VEuPathDB" id="FungiDB:PTTG_02328"/>
<dbReference type="AlphaFoldDB" id="A0A180G8G2"/>
<dbReference type="EnsemblFungi" id="PTTG_02328-t43_1">
    <property type="protein sequence ID" value="PTTG_02328-t43_1-p1"/>
    <property type="gene ID" value="PTTG_02328"/>
</dbReference>
<dbReference type="Proteomes" id="UP000005240">
    <property type="component" value="Unassembled WGS sequence"/>
</dbReference>
<evidence type="ECO:0000313" key="1">
    <source>
        <dbReference type="EMBL" id="OAV88995.1"/>
    </source>
</evidence>
<sequence>MADVAGGVRPAKMKKIKPQDGLKFDGSNIERFLANYELAAELDDALDYDKACQVVRFVENGEIRDILETLEGNTPPEWPKLKAAMLSYWSDVDTAQFTERDIVSLVEKWTQKGGVSSVSDYHQFRKAWDPIQAYLVAKEHVESEEELKKQFYQAFSSGFQGRIRDQL</sequence>
<accession>A0A180G8G2</accession>
<protein>
    <submittedName>
        <fullName evidence="1 2">Uncharacterized protein</fullName>
    </submittedName>
</protein>
<reference evidence="1" key="2">
    <citation type="submission" date="2016-05" db="EMBL/GenBank/DDBJ databases">
        <title>Comparative analysis highlights variable genome content of wheat rusts and divergence of the mating loci.</title>
        <authorList>
            <person name="Cuomo C.A."/>
            <person name="Bakkeren G."/>
            <person name="Szabo L."/>
            <person name="Khalil H."/>
            <person name="Joly D."/>
            <person name="Goldberg J."/>
            <person name="Young S."/>
            <person name="Zeng Q."/>
            <person name="Fellers J."/>
        </authorList>
    </citation>
    <scope>NUCLEOTIDE SEQUENCE [LARGE SCALE GENOMIC DNA]</scope>
    <source>
        <strain evidence="1">1-1 BBBD Race 1</strain>
    </source>
</reference>
<gene>
    <name evidence="1" type="ORF">PTTG_02328</name>
</gene>
<feature type="non-terminal residue" evidence="1">
    <location>
        <position position="167"/>
    </location>
</feature>
<proteinExistence type="predicted"/>
<reference evidence="2" key="4">
    <citation type="submission" date="2025-05" db="UniProtKB">
        <authorList>
            <consortium name="EnsemblFungi"/>
        </authorList>
    </citation>
    <scope>IDENTIFICATION</scope>
    <source>
        <strain evidence="2">isolate 1-1 / race 1 (BBBD)</strain>
    </source>
</reference>
<evidence type="ECO:0000313" key="2">
    <source>
        <dbReference type="EnsemblFungi" id="PTTG_02328-t43_1-p1"/>
    </source>
</evidence>
<reference evidence="1" key="1">
    <citation type="submission" date="2009-11" db="EMBL/GenBank/DDBJ databases">
        <authorList>
            <consortium name="The Broad Institute Genome Sequencing Platform"/>
            <person name="Ward D."/>
            <person name="Feldgarden M."/>
            <person name="Earl A."/>
            <person name="Young S.K."/>
            <person name="Zeng Q."/>
            <person name="Koehrsen M."/>
            <person name="Alvarado L."/>
            <person name="Berlin A."/>
            <person name="Bochicchio J."/>
            <person name="Borenstein D."/>
            <person name="Chapman S.B."/>
            <person name="Chen Z."/>
            <person name="Engels R."/>
            <person name="Freedman E."/>
            <person name="Gellesch M."/>
            <person name="Goldberg J."/>
            <person name="Griggs A."/>
            <person name="Gujja S."/>
            <person name="Heilman E."/>
            <person name="Heiman D."/>
            <person name="Hepburn T."/>
            <person name="Howarth C."/>
            <person name="Jen D."/>
            <person name="Larson L."/>
            <person name="Lewis B."/>
            <person name="Mehta T."/>
            <person name="Park D."/>
            <person name="Pearson M."/>
            <person name="Roberts A."/>
            <person name="Saif S."/>
            <person name="Shea T."/>
            <person name="Shenoy N."/>
            <person name="Sisk P."/>
            <person name="Stolte C."/>
            <person name="Sykes S."/>
            <person name="Thomson T."/>
            <person name="Walk T."/>
            <person name="White J."/>
            <person name="Yandava C."/>
            <person name="Izard J."/>
            <person name="Baranova O.V."/>
            <person name="Blanton J.M."/>
            <person name="Tanner A.C."/>
            <person name="Dewhirst F.E."/>
            <person name="Haas B."/>
            <person name="Nusbaum C."/>
            <person name="Birren B."/>
        </authorList>
    </citation>
    <scope>NUCLEOTIDE SEQUENCE [LARGE SCALE GENOMIC DNA]</scope>
    <source>
        <strain evidence="1">1-1 BBBD Race 1</strain>
    </source>
</reference>
<evidence type="ECO:0000313" key="3">
    <source>
        <dbReference type="Proteomes" id="UP000005240"/>
    </source>
</evidence>
<dbReference type="EMBL" id="ADAS02000145">
    <property type="protein sequence ID" value="OAV88995.1"/>
    <property type="molecule type" value="Genomic_DNA"/>
</dbReference>
<name>A0A180G8G2_PUCT1</name>
<organism evidence="1">
    <name type="scientific">Puccinia triticina (isolate 1-1 / race 1 (BBBD))</name>
    <name type="common">Brown leaf rust fungus</name>
    <dbReference type="NCBI Taxonomy" id="630390"/>
    <lineage>
        <taxon>Eukaryota</taxon>
        <taxon>Fungi</taxon>
        <taxon>Dikarya</taxon>
        <taxon>Basidiomycota</taxon>
        <taxon>Pucciniomycotina</taxon>
        <taxon>Pucciniomycetes</taxon>
        <taxon>Pucciniales</taxon>
        <taxon>Pucciniaceae</taxon>
        <taxon>Puccinia</taxon>
    </lineage>
</organism>
<keyword evidence="3" id="KW-1185">Reference proteome</keyword>
<reference evidence="2 3" key="3">
    <citation type="journal article" date="2017" name="G3 (Bethesda)">
        <title>Comparative analysis highlights variable genome content of wheat rusts and divergence of the mating loci.</title>
        <authorList>
            <person name="Cuomo C.A."/>
            <person name="Bakkeren G."/>
            <person name="Khalil H.B."/>
            <person name="Panwar V."/>
            <person name="Joly D."/>
            <person name="Linning R."/>
            <person name="Sakthikumar S."/>
            <person name="Song X."/>
            <person name="Adiconis X."/>
            <person name="Fan L."/>
            <person name="Goldberg J.M."/>
            <person name="Levin J.Z."/>
            <person name="Young S."/>
            <person name="Zeng Q."/>
            <person name="Anikster Y."/>
            <person name="Bruce M."/>
            <person name="Wang M."/>
            <person name="Yin C."/>
            <person name="McCallum B."/>
            <person name="Szabo L.J."/>
            <person name="Hulbert S."/>
            <person name="Chen X."/>
            <person name="Fellers J.P."/>
        </authorList>
    </citation>
    <scope>NUCLEOTIDE SEQUENCE</scope>
    <source>
        <strain evidence="2">isolate 1-1 / race 1 (BBBD)</strain>
        <strain evidence="3">Isolate 1-1 / race 1 (BBBD)</strain>
    </source>
</reference>